<dbReference type="Proteomes" id="UP000712600">
    <property type="component" value="Unassembled WGS sequence"/>
</dbReference>
<protein>
    <submittedName>
        <fullName evidence="1">Uncharacterized protein</fullName>
    </submittedName>
</protein>
<evidence type="ECO:0000313" key="1">
    <source>
        <dbReference type="EMBL" id="KAF3541557.1"/>
    </source>
</evidence>
<sequence>MPPVCGQSASCSRSYAYFAEECSKLGEKGGTPSESSWNSFRVLLELLQSPPGTPLGVLTACVLELRTRTLILESLRTSDSLVFSLNRSSLNLDC</sequence>
<dbReference type="AlphaFoldDB" id="A0A8S9QGV4"/>
<organism evidence="1 2">
    <name type="scientific">Brassica cretica</name>
    <name type="common">Mustard</name>
    <dbReference type="NCBI Taxonomy" id="69181"/>
    <lineage>
        <taxon>Eukaryota</taxon>
        <taxon>Viridiplantae</taxon>
        <taxon>Streptophyta</taxon>
        <taxon>Embryophyta</taxon>
        <taxon>Tracheophyta</taxon>
        <taxon>Spermatophyta</taxon>
        <taxon>Magnoliopsida</taxon>
        <taxon>eudicotyledons</taxon>
        <taxon>Gunneridae</taxon>
        <taxon>Pentapetalae</taxon>
        <taxon>rosids</taxon>
        <taxon>malvids</taxon>
        <taxon>Brassicales</taxon>
        <taxon>Brassicaceae</taxon>
        <taxon>Brassiceae</taxon>
        <taxon>Brassica</taxon>
    </lineage>
</organism>
<name>A0A8S9QGV4_BRACR</name>
<accession>A0A8S9QGV4</accession>
<reference evidence="1" key="1">
    <citation type="submission" date="2019-12" db="EMBL/GenBank/DDBJ databases">
        <title>Genome sequencing and annotation of Brassica cretica.</title>
        <authorList>
            <person name="Studholme D.J."/>
            <person name="Sarris P."/>
        </authorList>
    </citation>
    <scope>NUCLEOTIDE SEQUENCE</scope>
    <source>
        <strain evidence="1">PFS-109/04</strain>
        <tissue evidence="1">Leaf</tissue>
    </source>
</reference>
<evidence type="ECO:0000313" key="2">
    <source>
        <dbReference type="Proteomes" id="UP000712600"/>
    </source>
</evidence>
<proteinExistence type="predicted"/>
<comment type="caution">
    <text evidence="1">The sequence shown here is derived from an EMBL/GenBank/DDBJ whole genome shotgun (WGS) entry which is preliminary data.</text>
</comment>
<gene>
    <name evidence="1" type="ORF">F2Q69_00022987</name>
</gene>
<dbReference type="EMBL" id="QGKX02001290">
    <property type="protein sequence ID" value="KAF3541557.1"/>
    <property type="molecule type" value="Genomic_DNA"/>
</dbReference>